<dbReference type="CDD" id="cd02440">
    <property type="entry name" value="AdoMet_MTases"/>
    <property type="match status" value="1"/>
</dbReference>
<evidence type="ECO:0000313" key="8">
    <source>
        <dbReference type="EMBL" id="KAK1754882.1"/>
    </source>
</evidence>
<dbReference type="FunFam" id="3.40.50.150:FF:000270">
    <property type="entry name" value="RNA methylase family protein"/>
    <property type="match status" value="1"/>
</dbReference>
<dbReference type="Proteomes" id="UP001239445">
    <property type="component" value="Unassembled WGS sequence"/>
</dbReference>
<gene>
    <name evidence="8" type="ORF">QBC47DRAFT_382047</name>
</gene>
<dbReference type="GO" id="GO:0005634">
    <property type="term" value="C:nucleus"/>
    <property type="evidence" value="ECO:0007669"/>
    <property type="project" value="TreeGrafter"/>
</dbReference>
<dbReference type="PANTHER" id="PTHR14741:SF32">
    <property type="entry name" value="TRIMETHYLGUANOSINE SYNTHASE"/>
    <property type="match status" value="1"/>
</dbReference>
<sequence>MPPTVLHHKLPLTTACHHYTADDFDAIPRDIQKYWHQRYSIFSLYDDGICLTDDAWFGVTPEPVANQISLDLPSPTQTIIDIFAGAGGNSISLALSQKWRRVIAVEKDEATLACAQHNAAIYGVLDDITWVHGDSFELLSLLKKTSSPKSSDDDNDLLDPVLSDIVPDDTAIFASPPWGGVAYADQHVFDLSTMEPYNLEMLHEACSPMAHALFLPRTSDIRQIARLGSQKRKIEVVQYCMYGASKAMVAYIPAASDASDDSASLEDGEINEKMTS</sequence>
<dbReference type="SUPFAM" id="SSF53335">
    <property type="entry name" value="S-adenosyl-L-methionine-dependent methyltransferases"/>
    <property type="match status" value="1"/>
</dbReference>
<dbReference type="PANTHER" id="PTHR14741">
    <property type="entry name" value="S-ADENOSYLMETHIONINE-DEPENDENT METHYLTRANSFERASE RELATED"/>
    <property type="match status" value="1"/>
</dbReference>
<proteinExistence type="inferred from homology"/>
<dbReference type="GO" id="GO:0071164">
    <property type="term" value="F:RNA cap trimethylguanosine synthase activity"/>
    <property type="evidence" value="ECO:0007669"/>
    <property type="project" value="TreeGrafter"/>
</dbReference>
<evidence type="ECO:0000256" key="2">
    <source>
        <dbReference type="ARBA" id="ARBA00025783"/>
    </source>
</evidence>
<evidence type="ECO:0000256" key="3">
    <source>
        <dbReference type="ARBA" id="ARBA00047418"/>
    </source>
</evidence>
<evidence type="ECO:0000256" key="4">
    <source>
        <dbReference type="ARBA" id="ARBA00048740"/>
    </source>
</evidence>
<reference evidence="8" key="1">
    <citation type="submission" date="2023-06" db="EMBL/GenBank/DDBJ databases">
        <title>Genome-scale phylogeny and comparative genomics of the fungal order Sordariales.</title>
        <authorList>
            <consortium name="Lawrence Berkeley National Laboratory"/>
            <person name="Hensen N."/>
            <person name="Bonometti L."/>
            <person name="Westerberg I."/>
            <person name="Brannstrom I.O."/>
            <person name="Guillou S."/>
            <person name="Cros-Aarteil S."/>
            <person name="Calhoun S."/>
            <person name="Haridas S."/>
            <person name="Kuo A."/>
            <person name="Mondo S."/>
            <person name="Pangilinan J."/>
            <person name="Riley R."/>
            <person name="Labutti K."/>
            <person name="Andreopoulos B."/>
            <person name="Lipzen A."/>
            <person name="Chen C."/>
            <person name="Yanf M."/>
            <person name="Daum C."/>
            <person name="Ng V."/>
            <person name="Clum A."/>
            <person name="Steindorff A."/>
            <person name="Ohm R."/>
            <person name="Martin F."/>
            <person name="Silar P."/>
            <person name="Natvig D."/>
            <person name="Lalanne C."/>
            <person name="Gautier V."/>
            <person name="Ament-Velasquez S.L."/>
            <person name="Kruys A."/>
            <person name="Hutchinson M.I."/>
            <person name="Powell A.J."/>
            <person name="Barry K."/>
            <person name="Miller A.N."/>
            <person name="Grigoriev I.V."/>
            <person name="Debuchy R."/>
            <person name="Gladieux P."/>
            <person name="Thoren M.H."/>
            <person name="Johannesson H."/>
        </authorList>
    </citation>
    <scope>NUCLEOTIDE SEQUENCE</scope>
    <source>
        <strain evidence="8">PSN4</strain>
    </source>
</reference>
<dbReference type="Pfam" id="PF09445">
    <property type="entry name" value="Methyltransf_15"/>
    <property type="match status" value="1"/>
</dbReference>
<organism evidence="8 9">
    <name type="scientific">Echria macrotheca</name>
    <dbReference type="NCBI Taxonomy" id="438768"/>
    <lineage>
        <taxon>Eukaryota</taxon>
        <taxon>Fungi</taxon>
        <taxon>Dikarya</taxon>
        <taxon>Ascomycota</taxon>
        <taxon>Pezizomycotina</taxon>
        <taxon>Sordariomycetes</taxon>
        <taxon>Sordariomycetidae</taxon>
        <taxon>Sordariales</taxon>
        <taxon>Schizotheciaceae</taxon>
        <taxon>Echria</taxon>
    </lineage>
</organism>
<keyword evidence="9" id="KW-1185">Reference proteome</keyword>
<comment type="catalytic activity">
    <reaction evidence="6">
        <text>a 5'-end (N(7)-methyl 5'-triphosphoguanosine)-ribonucleoside in snRNA + S-adenosyl-L-methionine = a 5'-end (N(2),N(7)-dimethyl 5'-triphosphoguanosine)-ribonucleoside in snRNA + S-adenosyl-L-homocysteine + H(+)</text>
        <dbReference type="Rhea" id="RHEA:78471"/>
        <dbReference type="Rhea" id="RHEA-COMP:19085"/>
        <dbReference type="Rhea" id="RHEA-COMP:19087"/>
        <dbReference type="ChEBI" id="CHEBI:15378"/>
        <dbReference type="ChEBI" id="CHEBI:57856"/>
        <dbReference type="ChEBI" id="CHEBI:59789"/>
        <dbReference type="ChEBI" id="CHEBI:156461"/>
        <dbReference type="ChEBI" id="CHEBI:172880"/>
    </reaction>
    <physiologicalReaction direction="left-to-right" evidence="6">
        <dbReference type="Rhea" id="RHEA:78472"/>
    </physiologicalReaction>
</comment>
<evidence type="ECO:0000256" key="7">
    <source>
        <dbReference type="ARBA" id="ARBA00049790"/>
    </source>
</evidence>
<accession>A0AAJ0BDQ3</accession>
<comment type="catalytic activity">
    <reaction evidence="3">
        <text>a 5'-end (N(2),N(7)-dimethyl 5'-triphosphoguanosine)-ribonucleoside in snoRNA + S-adenosyl-L-methionine = a 5'-end (N(2),N(2),N(7)-trimethyl 5'-triphosphoguanosine)-ribonucleoside in snoRNA + S-adenosyl-L-homocysteine + H(+)</text>
        <dbReference type="Rhea" id="RHEA:78507"/>
        <dbReference type="Rhea" id="RHEA-COMP:19088"/>
        <dbReference type="Rhea" id="RHEA-COMP:19090"/>
        <dbReference type="ChEBI" id="CHEBI:15378"/>
        <dbReference type="ChEBI" id="CHEBI:57856"/>
        <dbReference type="ChEBI" id="CHEBI:59789"/>
        <dbReference type="ChEBI" id="CHEBI:167623"/>
        <dbReference type="ChEBI" id="CHEBI:172880"/>
    </reaction>
    <physiologicalReaction direction="left-to-right" evidence="3">
        <dbReference type="Rhea" id="RHEA:78508"/>
    </physiologicalReaction>
</comment>
<evidence type="ECO:0000313" key="9">
    <source>
        <dbReference type="Proteomes" id="UP001239445"/>
    </source>
</evidence>
<comment type="similarity">
    <text evidence="2">Belongs to the methyltransferase superfamily. Trimethylguanosine synthase family.</text>
</comment>
<dbReference type="EMBL" id="MU839834">
    <property type="protein sequence ID" value="KAK1754882.1"/>
    <property type="molecule type" value="Genomic_DNA"/>
</dbReference>
<dbReference type="InterPro" id="IPR029063">
    <property type="entry name" value="SAM-dependent_MTases_sf"/>
</dbReference>
<evidence type="ECO:0000256" key="6">
    <source>
        <dbReference type="ARBA" id="ARBA00049075"/>
    </source>
</evidence>
<name>A0AAJ0BDQ3_9PEZI</name>
<evidence type="ECO:0000256" key="5">
    <source>
        <dbReference type="ARBA" id="ARBA00048763"/>
    </source>
</evidence>
<comment type="catalytic activity">
    <reaction evidence="4">
        <text>a 5'-end (N(7)-methyl 5'-triphosphoguanosine)-ribonucleoside in snoRNA + S-adenosyl-L-methionine = a 5'-end (N(2),N(7)-dimethyl 5'-triphosphoguanosine)-ribonucleoside in snoRNA + S-adenosyl-L-homocysteine + H(+)</text>
        <dbReference type="Rhea" id="RHEA:78475"/>
        <dbReference type="Rhea" id="RHEA-COMP:19086"/>
        <dbReference type="Rhea" id="RHEA-COMP:19088"/>
        <dbReference type="ChEBI" id="CHEBI:15378"/>
        <dbReference type="ChEBI" id="CHEBI:57856"/>
        <dbReference type="ChEBI" id="CHEBI:59789"/>
        <dbReference type="ChEBI" id="CHEBI:156461"/>
        <dbReference type="ChEBI" id="CHEBI:172880"/>
    </reaction>
    <physiologicalReaction direction="left-to-right" evidence="4">
        <dbReference type="Rhea" id="RHEA:78476"/>
    </physiologicalReaction>
</comment>
<dbReference type="Gene3D" id="3.40.50.150">
    <property type="entry name" value="Vaccinia Virus protein VP39"/>
    <property type="match status" value="1"/>
</dbReference>
<dbReference type="AlphaFoldDB" id="A0AAJ0BDQ3"/>
<protein>
    <recommendedName>
        <fullName evidence="1">Trimethylguanosine synthase</fullName>
    </recommendedName>
    <alternativeName>
        <fullName evidence="7">Cap-specific guanine-N(2) methyltransferase</fullName>
    </alternativeName>
</protein>
<comment type="caution">
    <text evidence="8">The sequence shown here is derived from an EMBL/GenBank/DDBJ whole genome shotgun (WGS) entry which is preliminary data.</text>
</comment>
<dbReference type="InterPro" id="IPR019012">
    <property type="entry name" value="RNA_cap_Gua-N2-MeTrfase"/>
</dbReference>
<evidence type="ECO:0000256" key="1">
    <source>
        <dbReference type="ARBA" id="ARBA00018517"/>
    </source>
</evidence>
<comment type="catalytic activity">
    <reaction evidence="5">
        <text>a 5'-end (N(2),N(7)-dimethyl 5'-triphosphoguanosine)-ribonucleoside in snRNA + S-adenosyl-L-methionine = a 5'-end (N(2),N(2),N(7)-trimethyl 5'-triphosphoguanosine)-ribonucleoside in snRNA + S-adenosyl-L-homocysteine + H(+)</text>
        <dbReference type="Rhea" id="RHEA:78479"/>
        <dbReference type="Rhea" id="RHEA-COMP:19087"/>
        <dbReference type="Rhea" id="RHEA-COMP:19089"/>
        <dbReference type="ChEBI" id="CHEBI:15378"/>
        <dbReference type="ChEBI" id="CHEBI:57856"/>
        <dbReference type="ChEBI" id="CHEBI:59789"/>
        <dbReference type="ChEBI" id="CHEBI:167623"/>
        <dbReference type="ChEBI" id="CHEBI:172880"/>
    </reaction>
    <physiologicalReaction direction="left-to-right" evidence="5">
        <dbReference type="Rhea" id="RHEA:78480"/>
    </physiologicalReaction>
</comment>